<dbReference type="Proteomes" id="UP001177021">
    <property type="component" value="Unassembled WGS sequence"/>
</dbReference>
<gene>
    <name evidence="1" type="ORF">MILVUS5_LOCUS37337</name>
</gene>
<protein>
    <submittedName>
        <fullName evidence="1">Uncharacterized protein</fullName>
    </submittedName>
</protein>
<proteinExistence type="predicted"/>
<evidence type="ECO:0000313" key="2">
    <source>
        <dbReference type="Proteomes" id="UP001177021"/>
    </source>
</evidence>
<keyword evidence="2" id="KW-1185">Reference proteome</keyword>
<dbReference type="EMBL" id="CASHSV030000716">
    <property type="protein sequence ID" value="CAJ2673960.1"/>
    <property type="molecule type" value="Genomic_DNA"/>
</dbReference>
<comment type="caution">
    <text evidence="1">The sequence shown here is derived from an EMBL/GenBank/DDBJ whole genome shotgun (WGS) entry which is preliminary data.</text>
</comment>
<evidence type="ECO:0000313" key="1">
    <source>
        <dbReference type="EMBL" id="CAJ2673960.1"/>
    </source>
</evidence>
<reference evidence="1" key="1">
    <citation type="submission" date="2023-10" db="EMBL/GenBank/DDBJ databases">
        <authorList>
            <person name="Rodriguez Cubillos JULIANA M."/>
            <person name="De Vega J."/>
        </authorList>
    </citation>
    <scope>NUCLEOTIDE SEQUENCE</scope>
</reference>
<accession>A0ACB0LYJ8</accession>
<organism evidence="1 2">
    <name type="scientific">Trifolium pratense</name>
    <name type="common">Red clover</name>
    <dbReference type="NCBI Taxonomy" id="57577"/>
    <lineage>
        <taxon>Eukaryota</taxon>
        <taxon>Viridiplantae</taxon>
        <taxon>Streptophyta</taxon>
        <taxon>Embryophyta</taxon>
        <taxon>Tracheophyta</taxon>
        <taxon>Spermatophyta</taxon>
        <taxon>Magnoliopsida</taxon>
        <taxon>eudicotyledons</taxon>
        <taxon>Gunneridae</taxon>
        <taxon>Pentapetalae</taxon>
        <taxon>rosids</taxon>
        <taxon>fabids</taxon>
        <taxon>Fabales</taxon>
        <taxon>Fabaceae</taxon>
        <taxon>Papilionoideae</taxon>
        <taxon>50 kb inversion clade</taxon>
        <taxon>NPAAA clade</taxon>
        <taxon>Hologalegina</taxon>
        <taxon>IRL clade</taxon>
        <taxon>Trifolieae</taxon>
        <taxon>Trifolium</taxon>
    </lineage>
</organism>
<sequence>MKSALTTQITEEADISEVIETVKLRVRDAKLPETEIVRILWDVLMDAVQWSGKNQQQNANAALCKVKTWAELLNTFCTSGKLELELMYKVQMQCYEDAKLMKLFPEIIRSLYDQDVLAEDTILHWLHKGTNPKGRQTFVKALEPFLMLKLDVRELAIQFGCVRIIPYVRDRLKLADFTHPVFMAVAFYLCAKKHKLKVDKIKLIELCGTSEAEFSSVSTTMKDLCHNVFGVAKEEKDPKEVKTNRDLLDVLPSKRKDEDGGYLSDDGAEG</sequence>
<name>A0ACB0LYJ8_TRIPR</name>